<keyword evidence="2" id="KW-0472">Membrane</keyword>
<evidence type="ECO:0000313" key="4">
    <source>
        <dbReference type="Proteomes" id="UP000286045"/>
    </source>
</evidence>
<gene>
    <name evidence="3" type="ORF">EKO27_g5277</name>
</gene>
<dbReference type="EMBL" id="RYZI01000138">
    <property type="protein sequence ID" value="RWA09828.1"/>
    <property type="molecule type" value="Genomic_DNA"/>
</dbReference>
<dbReference type="InterPro" id="IPR021822">
    <property type="entry name" value="DUF3405"/>
</dbReference>
<feature type="region of interest" description="Disordered" evidence="1">
    <location>
        <begin position="811"/>
        <end position="833"/>
    </location>
</feature>
<keyword evidence="2" id="KW-1133">Transmembrane helix</keyword>
<dbReference type="Proteomes" id="UP000286045">
    <property type="component" value="Unassembled WGS sequence"/>
</dbReference>
<sequence length="854" mass="96493">MDKISGFMSRKSSPFPNVMARKSEVLLPIHTDTKPRAKFQVRALLGHCLYRRVVIWIGMIFMLLILVLFDPHLTTKSRNVLDIVHGSKALVKDPPSNPQNVLLQNQDSVVIEPQKQEAIHEVQLEEVIVGEPEDVAKNIPNDTPNDIPSDIPNGILNDILNDMSNDVPKDTSNDISNDTPGNFPDNIPNDIVVDTLDDAPSNDLVQQEEDANEQEESTDGPRWLKFKHLDGYYRGLRALVQPSEYKPEYPKPSIPNPPEAAPTPHHTSIPKPTVFRPQPDYNSDEWRKSYVRVNPCYVDADKKVPVPDLYAYHGLVQGQPKAAIGSHEAVGLQSDVCFDRFGRYGPYGLGYSLDRGGVSEYLDIENEGSETVWEKSGQIDWNEVDWAQAQAQCVDSNRDRFFTGNQTRDAELASTGRKKLHRTAIVVRTYVGFKWTAHAVLNFRAMVSELNLQSGGEYDVHFLLHVRDNDAPIWADKATAQEIIELNIPTEFHGLCTLWSEAQMKLFYPGNFGDTYENPSMADIHGVYRSAHMPLQHFAVMHPEYEHFWNWEMDMRWTGSYYELFDRLGKWGANQSRVGAWERSAKYYIPGLHGTWENFSQLVNTEIQASNKRPLLGPVTFTGKLALSQGENFMPASCASGSELSQCGVGEEADLITLNPLFDAEESGWVFSGDVTGYETTLPKPPRRCSIVTASRLSRRLLLVMHEETWRLHHSMFSEMFPSTMAFHHGLKAVFAPHPVFLDRDWPQAEIDIAFNGGKDHSSGGRGSPFDLNNEHNHKGTSWYYNSEFAGLLWRRWLGYAQMDGRGNNGGRAGEGLMRGGREEEQNPASSGRLCLRSMLVHPIKWEDPTERED</sequence>
<feature type="region of interest" description="Disordered" evidence="1">
    <location>
        <begin position="163"/>
        <end position="186"/>
    </location>
</feature>
<accession>A0A439D606</accession>
<protein>
    <submittedName>
        <fullName evidence="3">Uncharacterized protein</fullName>
    </submittedName>
</protein>
<evidence type="ECO:0000256" key="2">
    <source>
        <dbReference type="SAM" id="Phobius"/>
    </source>
</evidence>
<dbReference type="Pfam" id="PF11885">
    <property type="entry name" value="DUF3405"/>
    <property type="match status" value="1"/>
</dbReference>
<keyword evidence="2" id="KW-0812">Transmembrane</keyword>
<feature type="transmembrane region" description="Helical" evidence="2">
    <location>
        <begin position="49"/>
        <end position="69"/>
    </location>
</feature>
<dbReference type="PANTHER" id="PTHR36205">
    <property type="entry name" value="CHROMOSOME 19, WHOLE GENOME SHOTGUN SEQUENCE"/>
    <property type="match status" value="1"/>
</dbReference>
<feature type="region of interest" description="Disordered" evidence="1">
    <location>
        <begin position="246"/>
        <end position="277"/>
    </location>
</feature>
<organism evidence="3 4">
    <name type="scientific">Xylaria grammica</name>
    <dbReference type="NCBI Taxonomy" id="363999"/>
    <lineage>
        <taxon>Eukaryota</taxon>
        <taxon>Fungi</taxon>
        <taxon>Dikarya</taxon>
        <taxon>Ascomycota</taxon>
        <taxon>Pezizomycotina</taxon>
        <taxon>Sordariomycetes</taxon>
        <taxon>Xylariomycetidae</taxon>
        <taxon>Xylariales</taxon>
        <taxon>Xylariaceae</taxon>
        <taxon>Xylaria</taxon>
    </lineage>
</organism>
<evidence type="ECO:0000313" key="3">
    <source>
        <dbReference type="EMBL" id="RWA09828.1"/>
    </source>
</evidence>
<feature type="compositionally biased region" description="Pro residues" evidence="1">
    <location>
        <begin position="250"/>
        <end position="261"/>
    </location>
</feature>
<comment type="caution">
    <text evidence="3">The sequence shown here is derived from an EMBL/GenBank/DDBJ whole genome shotgun (WGS) entry which is preliminary data.</text>
</comment>
<name>A0A439D606_9PEZI</name>
<reference evidence="3 4" key="1">
    <citation type="submission" date="2018-12" db="EMBL/GenBank/DDBJ databases">
        <title>Draft genome sequence of Xylaria grammica IHI A82.</title>
        <authorList>
            <person name="Buettner E."/>
            <person name="Kellner H."/>
        </authorList>
    </citation>
    <scope>NUCLEOTIDE SEQUENCE [LARGE SCALE GENOMIC DNA]</scope>
    <source>
        <strain evidence="3 4">IHI A82</strain>
    </source>
</reference>
<proteinExistence type="predicted"/>
<evidence type="ECO:0000256" key="1">
    <source>
        <dbReference type="SAM" id="MobiDB-lite"/>
    </source>
</evidence>
<dbReference type="AlphaFoldDB" id="A0A439D606"/>
<dbReference type="STRING" id="363999.A0A439D606"/>
<dbReference type="PANTHER" id="PTHR36205:SF3">
    <property type="entry name" value="MAJOR FACILITATOR SUPERFAMILY TRANSPORTER"/>
    <property type="match status" value="1"/>
</dbReference>
<keyword evidence="4" id="KW-1185">Reference proteome</keyword>